<dbReference type="InterPro" id="IPR023753">
    <property type="entry name" value="FAD/NAD-binding_dom"/>
</dbReference>
<comment type="cofactor">
    <cofactor evidence="1">
        <name>FAD</name>
        <dbReference type="ChEBI" id="CHEBI:57692"/>
    </cofactor>
</comment>
<reference evidence="6 7" key="1">
    <citation type="submission" date="2020-03" db="EMBL/GenBank/DDBJ databases">
        <title>Genomic Encyclopedia of Type Strains, Phase IV (KMG-IV): sequencing the most valuable type-strain genomes for metagenomic binning, comparative biology and taxonomic classification.</title>
        <authorList>
            <person name="Goeker M."/>
        </authorList>
    </citation>
    <scope>NUCLEOTIDE SEQUENCE [LARGE SCALE GENOMIC DNA]</scope>
    <source>
        <strain evidence="6 7">DSM 24233</strain>
    </source>
</reference>
<evidence type="ECO:0000313" key="6">
    <source>
        <dbReference type="EMBL" id="NJB68030.1"/>
    </source>
</evidence>
<gene>
    <name evidence="6" type="ORF">GGQ74_001703</name>
</gene>
<evidence type="ECO:0000259" key="5">
    <source>
        <dbReference type="Pfam" id="PF07992"/>
    </source>
</evidence>
<feature type="domain" description="FAD/NAD(P)-binding" evidence="5">
    <location>
        <begin position="5"/>
        <end position="291"/>
    </location>
</feature>
<evidence type="ECO:0000256" key="1">
    <source>
        <dbReference type="ARBA" id="ARBA00001974"/>
    </source>
</evidence>
<dbReference type="GO" id="GO:0003955">
    <property type="term" value="F:NAD(P)H dehydrogenase (quinone) activity"/>
    <property type="evidence" value="ECO:0007669"/>
    <property type="project" value="TreeGrafter"/>
</dbReference>
<accession>A0A846QLX5</accession>
<dbReference type="AlphaFoldDB" id="A0A846QLX5"/>
<evidence type="ECO:0000313" key="7">
    <source>
        <dbReference type="Proteomes" id="UP000580856"/>
    </source>
</evidence>
<dbReference type="PANTHER" id="PTHR42913">
    <property type="entry name" value="APOPTOSIS-INDUCING FACTOR 1"/>
    <property type="match status" value="1"/>
</dbReference>
<dbReference type="RefSeq" id="WP_167941130.1">
    <property type="nucleotide sequence ID" value="NZ_JAATJA010000002.1"/>
</dbReference>
<proteinExistence type="predicted"/>
<dbReference type="PANTHER" id="PTHR42913:SF9">
    <property type="entry name" value="SLR1591 PROTEIN"/>
    <property type="match status" value="1"/>
</dbReference>
<dbReference type="Proteomes" id="UP000580856">
    <property type="component" value="Unassembled WGS sequence"/>
</dbReference>
<dbReference type="InterPro" id="IPR051169">
    <property type="entry name" value="NADH-Q_oxidoreductase"/>
</dbReference>
<organism evidence="6 7">
    <name type="scientific">Desulfobaculum xiamenense</name>
    <dbReference type="NCBI Taxonomy" id="995050"/>
    <lineage>
        <taxon>Bacteria</taxon>
        <taxon>Pseudomonadati</taxon>
        <taxon>Thermodesulfobacteriota</taxon>
        <taxon>Desulfovibrionia</taxon>
        <taxon>Desulfovibrionales</taxon>
        <taxon>Desulfovibrionaceae</taxon>
        <taxon>Desulfobaculum</taxon>
    </lineage>
</organism>
<dbReference type="GO" id="GO:0019646">
    <property type="term" value="P:aerobic electron transport chain"/>
    <property type="evidence" value="ECO:0007669"/>
    <property type="project" value="TreeGrafter"/>
</dbReference>
<evidence type="ECO:0000256" key="3">
    <source>
        <dbReference type="ARBA" id="ARBA00022827"/>
    </source>
</evidence>
<dbReference type="InterPro" id="IPR036188">
    <property type="entry name" value="FAD/NAD-bd_sf"/>
</dbReference>
<comment type="caution">
    <text evidence="6">The sequence shown here is derived from an EMBL/GenBank/DDBJ whole genome shotgun (WGS) entry which is preliminary data.</text>
</comment>
<dbReference type="EMBL" id="JAATJA010000002">
    <property type="protein sequence ID" value="NJB68030.1"/>
    <property type="molecule type" value="Genomic_DNA"/>
</dbReference>
<protein>
    <submittedName>
        <fullName evidence="6">NADH dehydrogenase FAD-containing subunit</fullName>
    </submittedName>
</protein>
<dbReference type="Gene3D" id="3.50.50.100">
    <property type="match status" value="1"/>
</dbReference>
<evidence type="ECO:0000256" key="2">
    <source>
        <dbReference type="ARBA" id="ARBA00022630"/>
    </source>
</evidence>
<name>A0A846QLX5_9BACT</name>
<sequence length="375" mass="40449">MGGHLVLAGGGHAHVAVIARLAEFIGRGHRVTVVSPAPEHHYSGMGPGMLGGFYTPRDISFPVEAMTRASGGQFVRGYVVRVDAPARRVLLDDGSHLDYDVLSLNVGSEVPAPGATQGPQPGVYPVKPIANLLAARDDILSRLEVGPAEVLVVGGGPAALEVAGNLWACARRFASHAQGRMPRIRVLAGRHFLPRLPARVRRMARASLEGRGIAIVEHGYATDISTGHVTLENHEVFEADVIMTALGVRPPRFIADSGLPVGPDGGLRVDRFLRSERYPNILGGGDCIHFAERPLDKVGVYAVRQHGVLPHNILAALEDSPPKAFEPGGRYLLVYNLGDGTGIFRKGPLVFGGTLAWWLKDRIDRRFMRRFLPKD</sequence>
<keyword evidence="3" id="KW-0274">FAD</keyword>
<keyword evidence="2" id="KW-0285">Flavoprotein</keyword>
<evidence type="ECO:0000256" key="4">
    <source>
        <dbReference type="ARBA" id="ARBA00023002"/>
    </source>
</evidence>
<dbReference type="Pfam" id="PF07992">
    <property type="entry name" value="Pyr_redox_2"/>
    <property type="match status" value="1"/>
</dbReference>
<keyword evidence="7" id="KW-1185">Reference proteome</keyword>
<keyword evidence="4" id="KW-0560">Oxidoreductase</keyword>
<dbReference type="SUPFAM" id="SSF51905">
    <property type="entry name" value="FAD/NAD(P)-binding domain"/>
    <property type="match status" value="2"/>
</dbReference>